<dbReference type="EMBL" id="CP139965">
    <property type="protein sequence ID" value="WQD79407.1"/>
    <property type="molecule type" value="Genomic_DNA"/>
</dbReference>
<sequence length="87" mass="9635">MGANVKKQWPIKKNVEKNRLSISNFFIISQHALLGGAERPAGALCRPQSLAATGYPLIEATFRRRSRGGPKFHSAFDMNKAKGLLLR</sequence>
<protein>
    <submittedName>
        <fullName evidence="1">Uncharacterized protein</fullName>
    </submittedName>
</protein>
<dbReference type="Proteomes" id="UP001325479">
    <property type="component" value="Chromosome"/>
</dbReference>
<accession>A0ABZ0WPT6</accession>
<proteinExistence type="predicted"/>
<evidence type="ECO:0000313" key="1">
    <source>
        <dbReference type="EMBL" id="WQD79407.1"/>
    </source>
</evidence>
<reference evidence="1 2" key="1">
    <citation type="submission" date="2023-12" db="EMBL/GenBank/DDBJ databases">
        <title>Genome sequencing and assembly of bacterial species from a model synthetic community.</title>
        <authorList>
            <person name="Hogle S.L."/>
        </authorList>
    </citation>
    <scope>NUCLEOTIDE SEQUENCE [LARGE SCALE GENOMIC DNA]</scope>
    <source>
        <strain evidence="1 2">HAMBI 2494</strain>
    </source>
</reference>
<organism evidence="1 2">
    <name type="scientific">Paraburkholderia kururiensis</name>
    <dbReference type="NCBI Taxonomy" id="984307"/>
    <lineage>
        <taxon>Bacteria</taxon>
        <taxon>Pseudomonadati</taxon>
        <taxon>Pseudomonadota</taxon>
        <taxon>Betaproteobacteria</taxon>
        <taxon>Burkholderiales</taxon>
        <taxon>Burkholderiaceae</taxon>
        <taxon>Paraburkholderia</taxon>
    </lineage>
</organism>
<evidence type="ECO:0000313" key="2">
    <source>
        <dbReference type="Proteomes" id="UP001325479"/>
    </source>
</evidence>
<name>A0ABZ0WPT6_9BURK</name>
<gene>
    <name evidence="1" type="ORF">U0042_06830</name>
</gene>
<keyword evidence="2" id="KW-1185">Reference proteome</keyword>
<dbReference type="RefSeq" id="WP_157977854.1">
    <property type="nucleotide sequence ID" value="NZ_CP139965.1"/>
</dbReference>